<dbReference type="RefSeq" id="XP_001424013.1">
    <property type="nucleotide sequence ID" value="XM_001423976.1"/>
</dbReference>
<evidence type="ECO:0000313" key="4">
    <source>
        <dbReference type="Proteomes" id="UP000000600"/>
    </source>
</evidence>
<evidence type="ECO:0000313" key="3">
    <source>
        <dbReference type="EMBL" id="CAK56615.1"/>
    </source>
</evidence>
<proteinExistence type="predicted"/>
<sequence>MKFVLVVYLFCVIFVNCSISQSTYIFYQVLSPKSSKRSQMVRIDEISQEYEDAIYEYDAYPDELSLGHQLDLGRMIDNYDIPEDCFEEVISVYEYYDVDEPDQNQEKSNPNNFQVHDMGEEEFLKLEQGVDENGNVQSVIVKQQQREQMQGTQGNDKKSKQKKKQSSMHLRKKQKK</sequence>
<dbReference type="InParanoid" id="A0BDJ8"/>
<dbReference type="GeneID" id="5009797"/>
<gene>
    <name evidence="3" type="ORF">GSPATT00027644001</name>
</gene>
<name>A0BDJ8_PARTE</name>
<reference evidence="3 4" key="1">
    <citation type="journal article" date="2006" name="Nature">
        <title>Global trends of whole-genome duplications revealed by the ciliate Paramecium tetraurelia.</title>
        <authorList>
            <consortium name="Genoscope"/>
            <person name="Aury J.-M."/>
            <person name="Jaillon O."/>
            <person name="Duret L."/>
            <person name="Noel B."/>
            <person name="Jubin C."/>
            <person name="Porcel B.M."/>
            <person name="Segurens B."/>
            <person name="Daubin V."/>
            <person name="Anthouard V."/>
            <person name="Aiach N."/>
            <person name="Arnaiz O."/>
            <person name="Billaut A."/>
            <person name="Beisson J."/>
            <person name="Blanc I."/>
            <person name="Bouhouche K."/>
            <person name="Camara F."/>
            <person name="Duharcourt S."/>
            <person name="Guigo R."/>
            <person name="Gogendeau D."/>
            <person name="Katinka M."/>
            <person name="Keller A.-M."/>
            <person name="Kissmehl R."/>
            <person name="Klotz C."/>
            <person name="Koll F."/>
            <person name="Le Moue A."/>
            <person name="Lepere C."/>
            <person name="Malinsky S."/>
            <person name="Nowacki M."/>
            <person name="Nowak J.K."/>
            <person name="Plattner H."/>
            <person name="Poulain J."/>
            <person name="Ruiz F."/>
            <person name="Serrano V."/>
            <person name="Zagulski M."/>
            <person name="Dessen P."/>
            <person name="Betermier M."/>
            <person name="Weissenbach J."/>
            <person name="Scarpelli C."/>
            <person name="Schachter V."/>
            <person name="Sperling L."/>
            <person name="Meyer E."/>
            <person name="Cohen J."/>
            <person name="Wincker P."/>
        </authorList>
    </citation>
    <scope>NUCLEOTIDE SEQUENCE [LARGE SCALE GENOMIC DNA]</scope>
    <source>
        <strain evidence="3 4">Stock d4-2</strain>
    </source>
</reference>
<organism evidence="3 4">
    <name type="scientific">Paramecium tetraurelia</name>
    <dbReference type="NCBI Taxonomy" id="5888"/>
    <lineage>
        <taxon>Eukaryota</taxon>
        <taxon>Sar</taxon>
        <taxon>Alveolata</taxon>
        <taxon>Ciliophora</taxon>
        <taxon>Intramacronucleata</taxon>
        <taxon>Oligohymenophorea</taxon>
        <taxon>Peniculida</taxon>
        <taxon>Parameciidae</taxon>
        <taxon>Paramecium</taxon>
    </lineage>
</organism>
<keyword evidence="4" id="KW-1185">Reference proteome</keyword>
<dbReference type="KEGG" id="ptm:GSPATT00027644001"/>
<dbReference type="OrthoDB" id="308178at2759"/>
<dbReference type="EMBL" id="CT867987">
    <property type="protein sequence ID" value="CAK56615.1"/>
    <property type="molecule type" value="Genomic_DNA"/>
</dbReference>
<dbReference type="HOGENOM" id="CLU_1528071_0_0_1"/>
<keyword evidence="2" id="KW-0732">Signal</keyword>
<feature type="signal peptide" evidence="2">
    <location>
        <begin position="1"/>
        <end position="20"/>
    </location>
</feature>
<dbReference type="AlphaFoldDB" id="A0BDJ8"/>
<feature type="chain" id="PRO_5002622784" evidence="2">
    <location>
        <begin position="21"/>
        <end position="176"/>
    </location>
</feature>
<feature type="compositionally biased region" description="Basic residues" evidence="1">
    <location>
        <begin position="159"/>
        <end position="176"/>
    </location>
</feature>
<dbReference type="OMA" id="IYEYDAY"/>
<evidence type="ECO:0000256" key="1">
    <source>
        <dbReference type="SAM" id="MobiDB-lite"/>
    </source>
</evidence>
<protein>
    <submittedName>
        <fullName evidence="3">Uncharacterized protein</fullName>
    </submittedName>
</protein>
<dbReference type="Proteomes" id="UP000000600">
    <property type="component" value="Unassembled WGS sequence"/>
</dbReference>
<feature type="region of interest" description="Disordered" evidence="1">
    <location>
        <begin position="142"/>
        <end position="176"/>
    </location>
</feature>
<accession>A0BDJ8</accession>
<evidence type="ECO:0000256" key="2">
    <source>
        <dbReference type="SAM" id="SignalP"/>
    </source>
</evidence>